<name>A0AAP2DRW8_9BACT</name>
<keyword evidence="2" id="KW-0732">Signal</keyword>
<evidence type="ECO:0000313" key="3">
    <source>
        <dbReference type="EMBL" id="MBT1700097.1"/>
    </source>
</evidence>
<evidence type="ECO:0008006" key="5">
    <source>
        <dbReference type="Google" id="ProtNLM"/>
    </source>
</evidence>
<evidence type="ECO:0000256" key="2">
    <source>
        <dbReference type="SAM" id="SignalP"/>
    </source>
</evidence>
<dbReference type="AlphaFoldDB" id="A0AAP2DRW8"/>
<comment type="caution">
    <text evidence="3">The sequence shown here is derived from an EMBL/GenBank/DDBJ whole genome shotgun (WGS) entry which is preliminary data.</text>
</comment>
<keyword evidence="1" id="KW-0175">Coiled coil</keyword>
<dbReference type="EMBL" id="JAHESF010000034">
    <property type="protein sequence ID" value="MBT1700097.1"/>
    <property type="molecule type" value="Genomic_DNA"/>
</dbReference>
<evidence type="ECO:0000313" key="4">
    <source>
        <dbReference type="Proteomes" id="UP001319200"/>
    </source>
</evidence>
<proteinExistence type="predicted"/>
<feature type="signal peptide" evidence="2">
    <location>
        <begin position="1"/>
        <end position="17"/>
    </location>
</feature>
<organism evidence="3 4">
    <name type="scientific">Chryseosolibacter histidini</name>
    <dbReference type="NCBI Taxonomy" id="2782349"/>
    <lineage>
        <taxon>Bacteria</taxon>
        <taxon>Pseudomonadati</taxon>
        <taxon>Bacteroidota</taxon>
        <taxon>Cytophagia</taxon>
        <taxon>Cytophagales</taxon>
        <taxon>Chryseotaleaceae</taxon>
        <taxon>Chryseosolibacter</taxon>
    </lineage>
</organism>
<dbReference type="RefSeq" id="WP_254168456.1">
    <property type="nucleotide sequence ID" value="NZ_JAHESF010000034.1"/>
</dbReference>
<accession>A0AAP2DRW8</accession>
<evidence type="ECO:0000256" key="1">
    <source>
        <dbReference type="SAM" id="Coils"/>
    </source>
</evidence>
<protein>
    <recommendedName>
        <fullName evidence="5">Peptidase S74 domain-containing protein</fullName>
    </recommendedName>
</protein>
<dbReference type="Proteomes" id="UP001319200">
    <property type="component" value="Unassembled WGS sequence"/>
</dbReference>
<feature type="chain" id="PRO_5042852819" description="Peptidase S74 domain-containing protein" evidence="2">
    <location>
        <begin position="18"/>
        <end position="403"/>
    </location>
</feature>
<feature type="coiled-coil region" evidence="1">
    <location>
        <begin position="376"/>
        <end position="403"/>
    </location>
</feature>
<keyword evidence="4" id="KW-1185">Reference proteome</keyword>
<gene>
    <name evidence="3" type="ORF">KK083_24630</name>
</gene>
<sequence length="403" mass="43159">MKFLTILLLCATVLCHAQWNTNGTTAYYTGGNVAIGRNTTYVDARLHVKAPTVSAWGFMSEASSNSRVIGVGHDGTAGYISVSDTDGGSGFSPLNLRTSNLVRLGIATNGNVGIGTQSPDYLLQVYNTNSPNNPTLAIGKANVNTAGQSTLWFFAGNGTAANGFKIEYNKTATTDRLAFFGGSGTEMLTLKNAGSFVGIGASEPRAKLDLGFGGGPTLVLNPGTTTNVNFTGLYHNDLIMGSWIDNNQANAFMSIGYKASPDRKFHIGTASSETFSSATFVPHFTVSAGGNVGIGTPNPDKTLTVNGIIHTKEVLVDLNVPGPDYVFEKDYDLLPLEALEAYINENKHLPEVPSAKEMEASGLNLKEMNLLLLKKVEELTLHVIELKKENEQQSKEIQKLKRR</sequence>
<reference evidence="3 4" key="1">
    <citation type="submission" date="2021-05" db="EMBL/GenBank/DDBJ databases">
        <title>A Polyphasic approach of four new species of the genus Ohtaekwangia: Ohtaekwangia histidinii sp. nov., Ohtaekwangia cretensis sp. nov., Ohtaekwangia indiensis sp. nov., Ohtaekwangia reichenbachii sp. nov. from diverse environment.</title>
        <authorList>
            <person name="Octaviana S."/>
        </authorList>
    </citation>
    <scope>NUCLEOTIDE SEQUENCE [LARGE SCALE GENOMIC DNA]</scope>
    <source>
        <strain evidence="3 4">PWU4</strain>
    </source>
</reference>